<dbReference type="RefSeq" id="WP_188202640.1">
    <property type="nucleotide sequence ID" value="NZ_LR881183.1"/>
</dbReference>
<keyword evidence="3" id="KW-0540">Nuclease</keyword>
<dbReference type="Gene3D" id="1.20.120.580">
    <property type="entry name" value="bsu32300-like"/>
    <property type="match status" value="1"/>
</dbReference>
<dbReference type="PANTHER" id="PTHR34139:SF1">
    <property type="entry name" value="RNASE MJ1380-RELATED"/>
    <property type="match status" value="1"/>
</dbReference>
<dbReference type="GO" id="GO:0016787">
    <property type="term" value="F:hydrolase activity"/>
    <property type="evidence" value="ECO:0007669"/>
    <property type="project" value="UniProtKB-KW"/>
</dbReference>
<sequence length="111" mass="13238">MRDYRLYIEDILEAISRIEEYTKGISFEKFRAEKIAIDAVVRNLEIIGEACRGIPVEIQERHPEIEWRKIIGLRNILIHQYFGVDVELIWDIVKNKLPELKTKMEELLEEL</sequence>
<dbReference type="GO" id="GO:0110001">
    <property type="term" value="C:toxin-antitoxin complex"/>
    <property type="evidence" value="ECO:0007669"/>
    <property type="project" value="InterPro"/>
</dbReference>
<dbReference type="Pfam" id="PF01934">
    <property type="entry name" value="HepT-like"/>
    <property type="match status" value="1"/>
</dbReference>
<dbReference type="AlphaFoldDB" id="A0A7G2DBT2"/>
<evidence type="ECO:0000256" key="2">
    <source>
        <dbReference type="ARBA" id="ARBA00022649"/>
    </source>
</evidence>
<evidence type="ECO:0000313" key="8">
    <source>
        <dbReference type="Proteomes" id="UP000516304"/>
    </source>
</evidence>
<evidence type="ECO:0000256" key="4">
    <source>
        <dbReference type="ARBA" id="ARBA00022741"/>
    </source>
</evidence>
<dbReference type="Proteomes" id="UP000516304">
    <property type="component" value="Chromosome TIRI35C"/>
</dbReference>
<dbReference type="InterPro" id="IPR051813">
    <property type="entry name" value="HepT_RNase_toxin"/>
</dbReference>
<accession>A0A7G2DBT2</accession>
<name>A0A7G2DBT2_9EURY</name>
<organism evidence="7 8">
    <name type="scientific">Thermococcus camini</name>
    <dbReference type="NCBI Taxonomy" id="2016373"/>
    <lineage>
        <taxon>Archaea</taxon>
        <taxon>Methanobacteriati</taxon>
        <taxon>Methanobacteriota</taxon>
        <taxon>Thermococci</taxon>
        <taxon>Thermococcales</taxon>
        <taxon>Thermococcaceae</taxon>
        <taxon>Thermococcus</taxon>
    </lineage>
</organism>
<protein>
    <recommendedName>
        <fullName evidence="9">DUF86 domain-containing protein</fullName>
    </recommendedName>
</protein>
<dbReference type="InterPro" id="IPR037038">
    <property type="entry name" value="HepT-like_sf"/>
</dbReference>
<dbReference type="GO" id="GO:0004540">
    <property type="term" value="F:RNA nuclease activity"/>
    <property type="evidence" value="ECO:0007669"/>
    <property type="project" value="InterPro"/>
</dbReference>
<keyword evidence="4" id="KW-0547">Nucleotide-binding</keyword>
<gene>
    <name evidence="7" type="ORF">TIRI35C_1879</name>
</gene>
<dbReference type="GeneID" id="58919628"/>
<evidence type="ECO:0000256" key="6">
    <source>
        <dbReference type="ARBA" id="ARBA00024207"/>
    </source>
</evidence>
<keyword evidence="8" id="KW-1185">Reference proteome</keyword>
<dbReference type="GO" id="GO:0000166">
    <property type="term" value="F:nucleotide binding"/>
    <property type="evidence" value="ECO:0007669"/>
    <property type="project" value="UniProtKB-KW"/>
</dbReference>
<dbReference type="KEGG" id="tcq:TIRI35C_1879"/>
<comment type="similarity">
    <text evidence="6">Belongs to the HepT RNase toxin family.</text>
</comment>
<dbReference type="PANTHER" id="PTHR34139">
    <property type="entry name" value="UPF0331 PROTEIN MJ0127"/>
    <property type="match status" value="1"/>
</dbReference>
<proteinExistence type="inferred from homology"/>
<keyword evidence="1" id="KW-0597">Phosphoprotein</keyword>
<keyword evidence="2" id="KW-1277">Toxin-antitoxin system</keyword>
<evidence type="ECO:0000256" key="5">
    <source>
        <dbReference type="ARBA" id="ARBA00022801"/>
    </source>
</evidence>
<evidence type="ECO:0008006" key="9">
    <source>
        <dbReference type="Google" id="ProtNLM"/>
    </source>
</evidence>
<evidence type="ECO:0000256" key="1">
    <source>
        <dbReference type="ARBA" id="ARBA00022553"/>
    </source>
</evidence>
<dbReference type="EMBL" id="LR881183">
    <property type="protein sequence ID" value="CAD5245033.1"/>
    <property type="molecule type" value="Genomic_DNA"/>
</dbReference>
<evidence type="ECO:0000313" key="7">
    <source>
        <dbReference type="EMBL" id="CAD5245033.1"/>
    </source>
</evidence>
<dbReference type="InterPro" id="IPR008201">
    <property type="entry name" value="HepT-like"/>
</dbReference>
<reference evidence="7 8" key="1">
    <citation type="submission" date="2020-09" db="EMBL/GenBank/DDBJ databases">
        <authorList>
            <person name="Courtine D."/>
        </authorList>
    </citation>
    <scope>NUCLEOTIDE SEQUENCE [LARGE SCALE GENOMIC DNA]</scope>
    <source>
        <strain evidence="7 8">IRI35c</strain>
    </source>
</reference>
<evidence type="ECO:0000256" key="3">
    <source>
        <dbReference type="ARBA" id="ARBA00022722"/>
    </source>
</evidence>
<keyword evidence="5" id="KW-0378">Hydrolase</keyword>